<dbReference type="Proteomes" id="UP001178507">
    <property type="component" value="Unassembled WGS sequence"/>
</dbReference>
<dbReference type="PANTHER" id="PTHR21706:SF15">
    <property type="entry name" value="TRANSMEMBRANE PROTEIN 65"/>
    <property type="match status" value="1"/>
</dbReference>
<keyword evidence="4" id="KW-0472">Membrane</keyword>
<evidence type="ECO:0000313" key="6">
    <source>
        <dbReference type="EMBL" id="CAJ1370647.1"/>
    </source>
</evidence>
<dbReference type="InterPro" id="IPR019537">
    <property type="entry name" value="TMEM65"/>
</dbReference>
<keyword evidence="3" id="KW-1133">Transmembrane helix</keyword>
<dbReference type="AlphaFoldDB" id="A0AA36HK87"/>
<dbReference type="GO" id="GO:0005739">
    <property type="term" value="C:mitochondrion"/>
    <property type="evidence" value="ECO:0007669"/>
    <property type="project" value="TreeGrafter"/>
</dbReference>
<dbReference type="PROSITE" id="PS51354">
    <property type="entry name" value="GLUTAREDOXIN_2"/>
    <property type="match status" value="1"/>
</dbReference>
<dbReference type="GO" id="GO:0016020">
    <property type="term" value="C:membrane"/>
    <property type="evidence" value="ECO:0007669"/>
    <property type="project" value="UniProtKB-SubCell"/>
</dbReference>
<dbReference type="EMBL" id="CAUJNA010000031">
    <property type="protein sequence ID" value="CAJ1370647.1"/>
    <property type="molecule type" value="Genomic_DNA"/>
</dbReference>
<name>A0AA36HK87_9DINO</name>
<proteinExistence type="predicted"/>
<comment type="subcellular location">
    <subcellularLocation>
        <location evidence="1">Membrane</location>
        <topology evidence="1">Multi-pass membrane protein</topology>
    </subcellularLocation>
</comment>
<dbReference type="Pfam" id="PF00462">
    <property type="entry name" value="Glutaredoxin"/>
    <property type="match status" value="1"/>
</dbReference>
<dbReference type="SUPFAM" id="SSF52833">
    <property type="entry name" value="Thioredoxin-like"/>
    <property type="match status" value="1"/>
</dbReference>
<keyword evidence="2" id="KW-0812">Transmembrane</keyword>
<accession>A0AA36HK87</accession>
<dbReference type="InterPro" id="IPR002109">
    <property type="entry name" value="Glutaredoxin"/>
</dbReference>
<reference evidence="6" key="1">
    <citation type="submission" date="2023-08" db="EMBL/GenBank/DDBJ databases">
        <authorList>
            <person name="Chen Y."/>
            <person name="Shah S."/>
            <person name="Dougan E. K."/>
            <person name="Thang M."/>
            <person name="Chan C."/>
        </authorList>
    </citation>
    <scope>NUCLEOTIDE SEQUENCE</scope>
</reference>
<dbReference type="InterPro" id="IPR036249">
    <property type="entry name" value="Thioredoxin-like_sf"/>
</dbReference>
<feature type="domain" description="Glutaredoxin" evidence="5">
    <location>
        <begin position="183"/>
        <end position="239"/>
    </location>
</feature>
<dbReference type="Pfam" id="PF10507">
    <property type="entry name" value="TMEM65"/>
    <property type="match status" value="1"/>
</dbReference>
<protein>
    <recommendedName>
        <fullName evidence="5">Glutaredoxin domain-containing protein</fullName>
    </recommendedName>
</protein>
<evidence type="ECO:0000256" key="4">
    <source>
        <dbReference type="ARBA" id="ARBA00023136"/>
    </source>
</evidence>
<evidence type="ECO:0000256" key="1">
    <source>
        <dbReference type="ARBA" id="ARBA00004141"/>
    </source>
</evidence>
<evidence type="ECO:0000313" key="7">
    <source>
        <dbReference type="Proteomes" id="UP001178507"/>
    </source>
</evidence>
<organism evidence="6 7">
    <name type="scientific">Effrenium voratum</name>
    <dbReference type="NCBI Taxonomy" id="2562239"/>
    <lineage>
        <taxon>Eukaryota</taxon>
        <taxon>Sar</taxon>
        <taxon>Alveolata</taxon>
        <taxon>Dinophyceae</taxon>
        <taxon>Suessiales</taxon>
        <taxon>Symbiodiniaceae</taxon>
        <taxon>Effrenium</taxon>
    </lineage>
</organism>
<evidence type="ECO:0000259" key="5">
    <source>
        <dbReference type="Pfam" id="PF00462"/>
    </source>
</evidence>
<keyword evidence="7" id="KW-1185">Reference proteome</keyword>
<dbReference type="PANTHER" id="PTHR21706">
    <property type="entry name" value="TRANSMEMBRANE PROTEIN 65"/>
    <property type="match status" value="1"/>
</dbReference>
<comment type="caution">
    <text evidence="6">The sequence shown here is derived from an EMBL/GenBank/DDBJ whole genome shotgun (WGS) entry which is preliminary data.</text>
</comment>
<evidence type="ECO:0000256" key="3">
    <source>
        <dbReference type="ARBA" id="ARBA00022989"/>
    </source>
</evidence>
<sequence>MAMRSLIRFPWQRGRQLARQAVQFSTSGDAKSGDPSTRQLRIHALQNAVPMIGFGIVDCVVMTQVGSTMDTVLGASLGISSITAAAIGLFCSDSCGVLFGGTIESFAGKLGLPAAHLTVEQLETPAAKKFATMGRLLGVQLGVLLGSTTLLFQTSNPKVQEPVPAERLTKKPDIGELTKASDVVIFAVPGCPVCQAAHDALLSSGLCFSAAPWEHHKAELQKATGSTSSPSVWVRGEYVGNALQQQVIESMIS</sequence>
<gene>
    <name evidence="6" type="ORF">EVOR1521_LOCUS1173</name>
</gene>
<dbReference type="Gene3D" id="3.40.30.10">
    <property type="entry name" value="Glutaredoxin"/>
    <property type="match status" value="1"/>
</dbReference>
<evidence type="ECO:0000256" key="2">
    <source>
        <dbReference type="ARBA" id="ARBA00022692"/>
    </source>
</evidence>